<dbReference type="AlphaFoldDB" id="A0A3D9HGH7"/>
<gene>
    <name evidence="3" type="ORF">DFP90_10728</name>
</gene>
<feature type="signal peptide" evidence="1">
    <location>
        <begin position="1"/>
        <end position="20"/>
    </location>
</feature>
<dbReference type="SUPFAM" id="SSF63411">
    <property type="entry name" value="LuxS/MPP-like metallohydrolase"/>
    <property type="match status" value="2"/>
</dbReference>
<feature type="chain" id="PRO_5017577694" evidence="1">
    <location>
        <begin position="21"/>
        <end position="451"/>
    </location>
</feature>
<dbReference type="PROSITE" id="PS51257">
    <property type="entry name" value="PROKAR_LIPOPROTEIN"/>
    <property type="match status" value="1"/>
</dbReference>
<evidence type="ECO:0000313" key="4">
    <source>
        <dbReference type="Proteomes" id="UP000256845"/>
    </source>
</evidence>
<dbReference type="RefSeq" id="WP_245957090.1">
    <property type="nucleotide sequence ID" value="NZ_QRDW01000007.1"/>
</dbReference>
<dbReference type="InterPro" id="IPR011249">
    <property type="entry name" value="Metalloenz_LuxS/M16"/>
</dbReference>
<keyword evidence="3" id="KW-0645">Protease</keyword>
<dbReference type="GO" id="GO:0008233">
    <property type="term" value="F:peptidase activity"/>
    <property type="evidence" value="ECO:0007669"/>
    <property type="project" value="UniProtKB-KW"/>
</dbReference>
<evidence type="ECO:0000313" key="3">
    <source>
        <dbReference type="EMBL" id="RED48525.1"/>
    </source>
</evidence>
<dbReference type="InterPro" id="IPR050361">
    <property type="entry name" value="MPP/UQCRC_Complex"/>
</dbReference>
<comment type="caution">
    <text evidence="3">The sequence shown here is derived from an EMBL/GenBank/DDBJ whole genome shotgun (WGS) entry which is preliminary data.</text>
</comment>
<dbReference type="EMBL" id="QRDW01000007">
    <property type="protein sequence ID" value="RED48525.1"/>
    <property type="molecule type" value="Genomic_DNA"/>
</dbReference>
<dbReference type="GO" id="GO:0046872">
    <property type="term" value="F:metal ion binding"/>
    <property type="evidence" value="ECO:0007669"/>
    <property type="project" value="InterPro"/>
</dbReference>
<feature type="domain" description="Peptidase M16 C-terminal" evidence="2">
    <location>
        <begin position="203"/>
        <end position="376"/>
    </location>
</feature>
<organism evidence="3 4">
    <name type="scientific">Aestuariispira insulae</name>
    <dbReference type="NCBI Taxonomy" id="1461337"/>
    <lineage>
        <taxon>Bacteria</taxon>
        <taxon>Pseudomonadati</taxon>
        <taxon>Pseudomonadota</taxon>
        <taxon>Alphaproteobacteria</taxon>
        <taxon>Rhodospirillales</taxon>
        <taxon>Kiloniellaceae</taxon>
        <taxon>Aestuariispira</taxon>
    </lineage>
</organism>
<accession>A0A3D9HGH7</accession>
<dbReference type="InterPro" id="IPR007863">
    <property type="entry name" value="Peptidase_M16_C"/>
</dbReference>
<dbReference type="Gene3D" id="3.30.830.10">
    <property type="entry name" value="Metalloenzyme, LuxS/M16 peptidase-like"/>
    <property type="match status" value="2"/>
</dbReference>
<name>A0A3D9HGH7_9PROT</name>
<sequence>MIQRLILVMASFAGLSACVATPKFQAPISEPAIGLEIEEVVSPSGIRAWLVRDKSLPITAMQFQFRDAGAISDPDGLEGLADMASSLIDEGAGSLDSRAFQGRLNDLSITLRFSAGREGFGGTFYSLNRYRGEAVEMLRLALNEPRFDAEPVERIRSQIITGLRAEAQNPRTIAGRRLMQDLFPDHRYSRPVGGTEQSISTIRTEDLSGFVSKELTRDRLTVGVVGDITADELSDLLETAFGGLPERGPVPEVQDVTPHSAGGLDVIEMDVPQSAIVFMQPGLKRDDPDFYSATVLNHILGGGSFSSRLTDEIRENRGLAYSVYSYLYPMDRAGLWGGAAATQNSRVSETIEILRHEWRRIAEKGVTEQELRDAITYLTGAYPLRFTSSLRVAGILVGVQREGLGMDYIARRNDLIHAVTLENVNRLAARILDPEQLAIVVVGKPKGLAAE</sequence>
<dbReference type="GO" id="GO:0006508">
    <property type="term" value="P:proteolysis"/>
    <property type="evidence" value="ECO:0007669"/>
    <property type="project" value="UniProtKB-KW"/>
</dbReference>
<evidence type="ECO:0000256" key="1">
    <source>
        <dbReference type="SAM" id="SignalP"/>
    </source>
</evidence>
<evidence type="ECO:0000259" key="2">
    <source>
        <dbReference type="Pfam" id="PF05193"/>
    </source>
</evidence>
<dbReference type="Proteomes" id="UP000256845">
    <property type="component" value="Unassembled WGS sequence"/>
</dbReference>
<dbReference type="Pfam" id="PF05193">
    <property type="entry name" value="Peptidase_M16_C"/>
    <property type="match status" value="1"/>
</dbReference>
<keyword evidence="1" id="KW-0732">Signal</keyword>
<keyword evidence="3" id="KW-0378">Hydrolase</keyword>
<keyword evidence="4" id="KW-1185">Reference proteome</keyword>
<protein>
    <submittedName>
        <fullName evidence="3">Zinc protease</fullName>
    </submittedName>
</protein>
<dbReference type="PANTHER" id="PTHR11851:SF224">
    <property type="entry name" value="PROCESSING PROTEASE"/>
    <property type="match status" value="1"/>
</dbReference>
<dbReference type="PANTHER" id="PTHR11851">
    <property type="entry name" value="METALLOPROTEASE"/>
    <property type="match status" value="1"/>
</dbReference>
<proteinExistence type="predicted"/>
<reference evidence="3 4" key="1">
    <citation type="submission" date="2018-07" db="EMBL/GenBank/DDBJ databases">
        <title>Genomic Encyclopedia of Type Strains, Phase III (KMG-III): the genomes of soil and plant-associated and newly described type strains.</title>
        <authorList>
            <person name="Whitman W."/>
        </authorList>
    </citation>
    <scope>NUCLEOTIDE SEQUENCE [LARGE SCALE GENOMIC DNA]</scope>
    <source>
        <strain evidence="3 4">CECT 8488</strain>
    </source>
</reference>